<sequence>MTSEDMNVEELFDTLRKNHQWPFNPDLGIYTFKGGRNHPDAMSVGMDLIDSTKRVVLKTNPSAFYYNFSDSVSIDSFNQISDRICLTTTSPSNLLNNSQSLTEDIKLFFFCNGFCCETECCNMNSLLLTLLILFIALLVLICMALIMIWNQKSKAKLFDYGQVNGGYDEERFSEVQDDYYIDDNEAEGAIYYPSIYDQDNETNLHPKMTKIAVACKTNSIFAKANTVKTFIFSSGSSFGLGSHCNNDRMLLCEDEGLPDVMEMDDESLISEGTFV</sequence>
<dbReference type="Proteomes" id="UP000095286">
    <property type="component" value="Unplaced"/>
</dbReference>
<protein>
    <submittedName>
        <fullName evidence="2">CX domain-containing protein</fullName>
    </submittedName>
</protein>
<evidence type="ECO:0000313" key="1">
    <source>
        <dbReference type="Proteomes" id="UP000095286"/>
    </source>
</evidence>
<name>A0AC35UGH4_9BILA</name>
<organism evidence="1 2">
    <name type="scientific">Rhabditophanes sp. KR3021</name>
    <dbReference type="NCBI Taxonomy" id="114890"/>
    <lineage>
        <taxon>Eukaryota</taxon>
        <taxon>Metazoa</taxon>
        <taxon>Ecdysozoa</taxon>
        <taxon>Nematoda</taxon>
        <taxon>Chromadorea</taxon>
        <taxon>Rhabditida</taxon>
        <taxon>Tylenchina</taxon>
        <taxon>Panagrolaimomorpha</taxon>
        <taxon>Strongyloidoidea</taxon>
        <taxon>Alloionematidae</taxon>
        <taxon>Rhabditophanes</taxon>
    </lineage>
</organism>
<reference evidence="2" key="1">
    <citation type="submission" date="2016-11" db="UniProtKB">
        <authorList>
            <consortium name="WormBaseParasite"/>
        </authorList>
    </citation>
    <scope>IDENTIFICATION</scope>
    <source>
        <strain evidence="2">KR3021</strain>
    </source>
</reference>
<dbReference type="WBParaSite" id="RSKR_0001066200.1">
    <property type="protein sequence ID" value="RSKR_0001066200.1"/>
    <property type="gene ID" value="RSKR_0001066200"/>
</dbReference>
<accession>A0AC35UGH4</accession>
<proteinExistence type="predicted"/>
<evidence type="ECO:0000313" key="2">
    <source>
        <dbReference type="WBParaSite" id="RSKR_0001066200.1"/>
    </source>
</evidence>